<evidence type="ECO:0000256" key="1">
    <source>
        <dbReference type="SAM" id="MobiDB-lite"/>
    </source>
</evidence>
<dbReference type="GO" id="GO:0003755">
    <property type="term" value="F:peptidyl-prolyl cis-trans isomerase activity"/>
    <property type="evidence" value="ECO:0007669"/>
    <property type="project" value="UniProtKB-EC"/>
</dbReference>
<keyword evidence="2" id="KW-0413">Isomerase</keyword>
<feature type="compositionally biased region" description="Basic and acidic residues" evidence="1">
    <location>
        <begin position="52"/>
        <end position="63"/>
    </location>
</feature>
<dbReference type="EC" id="5.2.1.8" evidence="2"/>
<reference evidence="2" key="1">
    <citation type="submission" date="2020-02" db="EMBL/GenBank/DDBJ databases">
        <authorList>
            <person name="Meier V. D."/>
        </authorList>
    </citation>
    <scope>NUCLEOTIDE SEQUENCE</scope>
    <source>
        <strain evidence="2">AVDCRST_MAG91</strain>
    </source>
</reference>
<evidence type="ECO:0000313" key="2">
    <source>
        <dbReference type="EMBL" id="CAA9523628.1"/>
    </source>
</evidence>
<sequence>GALAEPELGKQPVLHLLRGRALPRQPVHRLGQCRRRHGACRRAPQGRAAAHPRQDREGLTPGV</sequence>
<proteinExistence type="predicted"/>
<feature type="non-terminal residue" evidence="2">
    <location>
        <position position="1"/>
    </location>
</feature>
<feature type="region of interest" description="Disordered" evidence="1">
    <location>
        <begin position="33"/>
        <end position="63"/>
    </location>
</feature>
<organism evidence="2">
    <name type="scientific">uncultured Sphingomonadaceae bacterium</name>
    <dbReference type="NCBI Taxonomy" id="169976"/>
    <lineage>
        <taxon>Bacteria</taxon>
        <taxon>Pseudomonadati</taxon>
        <taxon>Pseudomonadota</taxon>
        <taxon>Alphaproteobacteria</taxon>
        <taxon>Sphingomonadales</taxon>
        <taxon>Sphingomonadaceae</taxon>
        <taxon>environmental samples</taxon>
    </lineage>
</organism>
<gene>
    <name evidence="2" type="ORF">AVDCRST_MAG91-2352</name>
</gene>
<dbReference type="EMBL" id="CADCVX010000428">
    <property type="protein sequence ID" value="CAA9523628.1"/>
    <property type="molecule type" value="Genomic_DNA"/>
</dbReference>
<protein>
    <submittedName>
        <fullName evidence="2">Peptidyl-prolyl cis-trans isomerase</fullName>
        <ecNumber evidence="2">5.2.1.8</ecNumber>
    </submittedName>
</protein>
<dbReference type="AlphaFoldDB" id="A0A6J4THU3"/>
<feature type="non-terminal residue" evidence="2">
    <location>
        <position position="63"/>
    </location>
</feature>
<accession>A0A6J4THU3</accession>
<name>A0A6J4THU3_9SPHN</name>